<dbReference type="Proteomes" id="UP000053331">
    <property type="component" value="Unassembled WGS sequence"/>
</dbReference>
<dbReference type="EMBL" id="JNFH02000065">
    <property type="protein sequence ID" value="KDS91215.1"/>
    <property type="molecule type" value="Genomic_DNA"/>
</dbReference>
<evidence type="ECO:0008006" key="3">
    <source>
        <dbReference type="Google" id="ProtNLM"/>
    </source>
</evidence>
<accession>A0A081EUX7</accession>
<reference evidence="1 2" key="1">
    <citation type="journal article" date="2015" name="Genome Announc.">
        <title>Draft genome sequence of a Halorubrum H3 strain isolated from the burlinskoye salt lake (Altai Krai, Russia).</title>
        <authorList>
            <person name="Rozanov A.S."/>
            <person name="Bryanskaya A.V."/>
            <person name="Malup T.K."/>
            <person name="Kotenko A.V."/>
            <person name="Peltek S.E."/>
        </authorList>
    </citation>
    <scope>NUCLEOTIDE SEQUENCE [LARGE SCALE GENOMIC DNA]</scope>
    <source>
        <strain evidence="1 2">H3</strain>
    </source>
</reference>
<dbReference type="AlphaFoldDB" id="A0A081EUX7"/>
<dbReference type="RefSeq" id="WP_050026100.1">
    <property type="nucleotide sequence ID" value="NZ_JNFH02000065.1"/>
</dbReference>
<keyword evidence="2" id="KW-1185">Reference proteome</keyword>
<gene>
    <name evidence="1" type="ORF">FK85_05085</name>
</gene>
<evidence type="ECO:0000313" key="2">
    <source>
        <dbReference type="Proteomes" id="UP000053331"/>
    </source>
</evidence>
<protein>
    <recommendedName>
        <fullName evidence="3">CBM-cenC domain-containing protein</fullName>
    </recommendedName>
</protein>
<comment type="caution">
    <text evidence="1">The sequence shown here is derived from an EMBL/GenBank/DDBJ whole genome shotgun (WGS) entry which is preliminary data.</text>
</comment>
<dbReference type="Gene3D" id="2.60.120.260">
    <property type="entry name" value="Galactose-binding domain-like"/>
    <property type="match status" value="1"/>
</dbReference>
<sequence length="213" mass="23409">MRRRGLLRRSAGVGAVGLAGVAGCTGGSDDPAFEEGFEEDIGDWTFGAAIGPEVDIDEFDWEASFSEEEAASGERSLRIWNQGDYDDGVTWATHPIAIESGNAYRIEVTGQFWSESESFNTIRHALMRLGPEPPETEEDFPQPGLNTTDLGETPYGGLRDALWLADGWREYSFEWTTPELSTDTLHLAVGTAVIWEADATHYVDDLAVTVESR</sequence>
<proteinExistence type="predicted"/>
<name>A0A081EUX7_9EURY</name>
<dbReference type="OrthoDB" id="251619at2157"/>
<organism evidence="1 2">
    <name type="scientific">Halorubrum saccharovorum</name>
    <dbReference type="NCBI Taxonomy" id="2248"/>
    <lineage>
        <taxon>Archaea</taxon>
        <taxon>Methanobacteriati</taxon>
        <taxon>Methanobacteriota</taxon>
        <taxon>Stenosarchaea group</taxon>
        <taxon>Halobacteria</taxon>
        <taxon>Halobacteriales</taxon>
        <taxon>Haloferacaceae</taxon>
        <taxon>Halorubrum</taxon>
    </lineage>
</organism>
<evidence type="ECO:0000313" key="1">
    <source>
        <dbReference type="EMBL" id="KDS91215.1"/>
    </source>
</evidence>
<dbReference type="PROSITE" id="PS51257">
    <property type="entry name" value="PROKAR_LIPOPROTEIN"/>
    <property type="match status" value="1"/>
</dbReference>